<evidence type="ECO:0000313" key="3">
    <source>
        <dbReference type="Proteomes" id="UP001302602"/>
    </source>
</evidence>
<reference evidence="2" key="2">
    <citation type="submission" date="2023-05" db="EMBL/GenBank/DDBJ databases">
        <authorList>
            <consortium name="Lawrence Berkeley National Laboratory"/>
            <person name="Steindorff A."/>
            <person name="Hensen N."/>
            <person name="Bonometti L."/>
            <person name="Westerberg I."/>
            <person name="Brannstrom I.O."/>
            <person name="Guillou S."/>
            <person name="Cros-Aarteil S."/>
            <person name="Calhoun S."/>
            <person name="Haridas S."/>
            <person name="Kuo A."/>
            <person name="Mondo S."/>
            <person name="Pangilinan J."/>
            <person name="Riley R."/>
            <person name="Labutti K."/>
            <person name="Andreopoulos B."/>
            <person name="Lipzen A."/>
            <person name="Chen C."/>
            <person name="Yanf M."/>
            <person name="Daum C."/>
            <person name="Ng V."/>
            <person name="Clum A."/>
            <person name="Ohm R."/>
            <person name="Martin F."/>
            <person name="Silar P."/>
            <person name="Natvig D."/>
            <person name="Lalanne C."/>
            <person name="Gautier V."/>
            <person name="Ament-Velasquez S.L."/>
            <person name="Kruys A."/>
            <person name="Hutchinson M.I."/>
            <person name="Powell A.J."/>
            <person name="Barry K."/>
            <person name="Miller A.N."/>
            <person name="Grigoriev I.V."/>
            <person name="Debuchy R."/>
            <person name="Gladieux P."/>
            <person name="Thoren M.H."/>
            <person name="Johannesson H."/>
        </authorList>
    </citation>
    <scope>NUCLEOTIDE SEQUENCE</scope>
    <source>
        <strain evidence="2">CBS 731.68</strain>
    </source>
</reference>
<feature type="region of interest" description="Disordered" evidence="1">
    <location>
        <begin position="114"/>
        <end position="173"/>
    </location>
</feature>
<dbReference type="AlphaFoldDB" id="A0AAN6YZ17"/>
<keyword evidence="3" id="KW-1185">Reference proteome</keyword>
<protein>
    <submittedName>
        <fullName evidence="2">Uncharacterized protein</fullName>
    </submittedName>
</protein>
<dbReference type="RefSeq" id="XP_062643253.1">
    <property type="nucleotide sequence ID" value="XM_062786465.1"/>
</dbReference>
<sequence>MLGGARNGLGREDDIELGQAGRDAPCPVCVRPPERASPSGVYGRPVCRVIIGPGTARKLCVVGELPDLARHAGSKAVVGVGASSRCPCQRGRPIELGGPEEREVGVTIHASVVQDRVEEEKRSSPRSSNPTPARRGCATWSAKYRRSCAARQSSLPTPRTRATWRNIPLVNPP</sequence>
<dbReference type="GeneID" id="87823232"/>
<accession>A0AAN6YZ17</accession>
<comment type="caution">
    <text evidence="2">The sequence shown here is derived from an EMBL/GenBank/DDBJ whole genome shotgun (WGS) entry which is preliminary data.</text>
</comment>
<dbReference type="Proteomes" id="UP001302602">
    <property type="component" value="Unassembled WGS sequence"/>
</dbReference>
<proteinExistence type="predicted"/>
<reference evidence="2" key="1">
    <citation type="journal article" date="2023" name="Mol. Phylogenet. Evol.">
        <title>Genome-scale phylogeny and comparative genomics of the fungal order Sordariales.</title>
        <authorList>
            <person name="Hensen N."/>
            <person name="Bonometti L."/>
            <person name="Westerberg I."/>
            <person name="Brannstrom I.O."/>
            <person name="Guillou S."/>
            <person name="Cros-Aarteil S."/>
            <person name="Calhoun S."/>
            <person name="Haridas S."/>
            <person name="Kuo A."/>
            <person name="Mondo S."/>
            <person name="Pangilinan J."/>
            <person name="Riley R."/>
            <person name="LaButti K."/>
            <person name="Andreopoulos B."/>
            <person name="Lipzen A."/>
            <person name="Chen C."/>
            <person name="Yan M."/>
            <person name="Daum C."/>
            <person name="Ng V."/>
            <person name="Clum A."/>
            <person name="Steindorff A."/>
            <person name="Ohm R.A."/>
            <person name="Martin F."/>
            <person name="Silar P."/>
            <person name="Natvig D.O."/>
            <person name="Lalanne C."/>
            <person name="Gautier V."/>
            <person name="Ament-Velasquez S.L."/>
            <person name="Kruys A."/>
            <person name="Hutchinson M.I."/>
            <person name="Powell A.J."/>
            <person name="Barry K."/>
            <person name="Miller A.N."/>
            <person name="Grigoriev I.V."/>
            <person name="Debuchy R."/>
            <person name="Gladieux P."/>
            <person name="Hiltunen Thoren M."/>
            <person name="Johannesson H."/>
        </authorList>
    </citation>
    <scope>NUCLEOTIDE SEQUENCE</scope>
    <source>
        <strain evidence="2">CBS 731.68</strain>
    </source>
</reference>
<evidence type="ECO:0000313" key="2">
    <source>
        <dbReference type="EMBL" id="KAK4119480.1"/>
    </source>
</evidence>
<dbReference type="EMBL" id="MU853248">
    <property type="protein sequence ID" value="KAK4119480.1"/>
    <property type="molecule type" value="Genomic_DNA"/>
</dbReference>
<name>A0AAN6YZ17_9PEZI</name>
<gene>
    <name evidence="2" type="ORF">N657DRAFT_256695</name>
</gene>
<evidence type="ECO:0000256" key="1">
    <source>
        <dbReference type="SAM" id="MobiDB-lite"/>
    </source>
</evidence>
<organism evidence="2 3">
    <name type="scientific">Parathielavia appendiculata</name>
    <dbReference type="NCBI Taxonomy" id="2587402"/>
    <lineage>
        <taxon>Eukaryota</taxon>
        <taxon>Fungi</taxon>
        <taxon>Dikarya</taxon>
        <taxon>Ascomycota</taxon>
        <taxon>Pezizomycotina</taxon>
        <taxon>Sordariomycetes</taxon>
        <taxon>Sordariomycetidae</taxon>
        <taxon>Sordariales</taxon>
        <taxon>Chaetomiaceae</taxon>
        <taxon>Parathielavia</taxon>
    </lineage>
</organism>